<reference evidence="1 4" key="2">
    <citation type="submission" date="2020-04" db="EMBL/GenBank/DDBJ databases">
        <title>Genomic analysis of gastric non-Helicobacter pylori Helicobacters isolated in Japan.</title>
        <authorList>
            <person name="Suzuki M."/>
            <person name="Rimbara E."/>
        </authorList>
    </citation>
    <scope>NUCLEOTIDE SEQUENCE [LARGE SCALE GENOMIC DNA]</scope>
    <source>
        <strain evidence="1 4">NHP19-0020</strain>
    </source>
</reference>
<organism evidence="2 3">
    <name type="scientific">Helicobacter suis</name>
    <dbReference type="NCBI Taxonomy" id="104628"/>
    <lineage>
        <taxon>Bacteria</taxon>
        <taxon>Pseudomonadati</taxon>
        <taxon>Campylobacterota</taxon>
        <taxon>Epsilonproteobacteria</taxon>
        <taxon>Campylobacterales</taxon>
        <taxon>Helicobacteraceae</taxon>
        <taxon>Helicobacter</taxon>
    </lineage>
</organism>
<evidence type="ECO:0000313" key="2">
    <source>
        <dbReference type="EMBL" id="BCD70172.1"/>
    </source>
</evidence>
<dbReference type="EMBL" id="AP019774">
    <property type="protein sequence ID" value="BCD70172.1"/>
    <property type="molecule type" value="Genomic_DNA"/>
</dbReference>
<dbReference type="AlphaFoldDB" id="A0A6J4CZI7"/>
<evidence type="ECO:0000313" key="1">
    <source>
        <dbReference type="EMBL" id="BCD45419.1"/>
    </source>
</evidence>
<dbReference type="EMBL" id="AP023036">
    <property type="protein sequence ID" value="BCD45419.1"/>
    <property type="molecule type" value="Genomic_DNA"/>
</dbReference>
<protein>
    <submittedName>
        <fullName evidence="2">Uncharacterized protein</fullName>
    </submittedName>
</protein>
<accession>A0A6J4CZI7</accession>
<keyword evidence="4" id="KW-1185">Reference proteome</keyword>
<gene>
    <name evidence="1" type="ORF">NHP190020_04580</name>
    <name evidence="2" type="ORF">SNTW_08170</name>
</gene>
<dbReference type="Proteomes" id="UP000317935">
    <property type="component" value="Chromosome"/>
</dbReference>
<dbReference type="Proteomes" id="UP000509742">
    <property type="component" value="Chromosome"/>
</dbReference>
<evidence type="ECO:0000313" key="3">
    <source>
        <dbReference type="Proteomes" id="UP000317935"/>
    </source>
</evidence>
<reference evidence="2 3" key="1">
    <citation type="submission" date="2019-06" db="EMBL/GenBank/DDBJ databases">
        <title>Complete genome sequence of Helicobacter suis SNTW101c.</title>
        <authorList>
            <person name="Rimbara E."/>
            <person name="Suzuki M."/>
            <person name="Matsui H."/>
            <person name="Nakamura M."/>
            <person name="Mori S."/>
            <person name="Shibayama K."/>
        </authorList>
    </citation>
    <scope>NUCLEOTIDE SEQUENCE [LARGE SCALE GENOMIC DNA]</scope>
    <source>
        <strain evidence="2 3">SNTW101c</strain>
    </source>
</reference>
<dbReference type="OrthoDB" id="5327808at2"/>
<sequence>MQTPHDENLEVIPDYWHLYGVDTSKHYPRITRAAYNPYNPRNNEIKKVEAYVRKEIAGFDITKRHFTFEEKHRLLTFIDQCRHEIAPTLVLHILHETRGAEVRLAGIYKWLSKLSEWRRYFKEHETNYSPDRIDFA</sequence>
<evidence type="ECO:0000313" key="4">
    <source>
        <dbReference type="Proteomes" id="UP000509742"/>
    </source>
</evidence>
<name>A0A6J4CZI7_9HELI</name>
<proteinExistence type="predicted"/>
<dbReference type="RefSeq" id="WP_034375846.1">
    <property type="nucleotide sequence ID" value="NZ_AP019774.1"/>
</dbReference>